<dbReference type="EMBL" id="CP163441">
    <property type="protein sequence ID" value="XDQ41868.1"/>
    <property type="molecule type" value="Genomic_DNA"/>
</dbReference>
<feature type="transmembrane region" description="Helical" evidence="7">
    <location>
        <begin position="209"/>
        <end position="233"/>
    </location>
</feature>
<proteinExistence type="predicted"/>
<feature type="transmembrane region" description="Helical" evidence="7">
    <location>
        <begin position="150"/>
        <end position="170"/>
    </location>
</feature>
<dbReference type="Gene3D" id="1.20.810.10">
    <property type="entry name" value="Cytochrome Bc1 Complex, Chain C"/>
    <property type="match status" value="1"/>
</dbReference>
<dbReference type="GO" id="GO:0016491">
    <property type="term" value="F:oxidoreductase activity"/>
    <property type="evidence" value="ECO:0007669"/>
    <property type="project" value="InterPro"/>
</dbReference>
<dbReference type="GO" id="GO:0016020">
    <property type="term" value="C:membrane"/>
    <property type="evidence" value="ECO:0007669"/>
    <property type="project" value="InterPro"/>
</dbReference>
<dbReference type="PANTHER" id="PTHR19271">
    <property type="entry name" value="CYTOCHROME B"/>
    <property type="match status" value="1"/>
</dbReference>
<evidence type="ECO:0000256" key="2">
    <source>
        <dbReference type="ARBA" id="ARBA00012951"/>
    </source>
</evidence>
<dbReference type="RefSeq" id="WP_369221446.1">
    <property type="nucleotide sequence ID" value="NZ_CP163441.1"/>
</dbReference>
<dbReference type="PROSITE" id="PS51002">
    <property type="entry name" value="CYTB_NTER"/>
    <property type="match status" value="1"/>
</dbReference>
<dbReference type="GO" id="GO:0022904">
    <property type="term" value="P:respiratory electron transport chain"/>
    <property type="evidence" value="ECO:0007669"/>
    <property type="project" value="InterPro"/>
</dbReference>
<dbReference type="EC" id="7.1.1.8" evidence="2"/>
<feature type="region of interest" description="Disordered" evidence="6">
    <location>
        <begin position="239"/>
        <end position="265"/>
    </location>
</feature>
<dbReference type="InterPro" id="IPR005797">
    <property type="entry name" value="Cyt_b/b6_N"/>
</dbReference>
<evidence type="ECO:0000256" key="1">
    <source>
        <dbReference type="ARBA" id="ARBA00001971"/>
    </source>
</evidence>
<comment type="catalytic activity">
    <reaction evidence="4">
        <text>a quinol + 2 Fe(III)-[cytochrome c](out) = a quinone + 2 Fe(II)-[cytochrome c](out) + 2 H(+)(out)</text>
        <dbReference type="Rhea" id="RHEA:11484"/>
        <dbReference type="Rhea" id="RHEA-COMP:10350"/>
        <dbReference type="Rhea" id="RHEA-COMP:14399"/>
        <dbReference type="ChEBI" id="CHEBI:15378"/>
        <dbReference type="ChEBI" id="CHEBI:24646"/>
        <dbReference type="ChEBI" id="CHEBI:29033"/>
        <dbReference type="ChEBI" id="CHEBI:29034"/>
        <dbReference type="ChEBI" id="CHEBI:132124"/>
        <dbReference type="EC" id="7.1.1.8"/>
    </reaction>
</comment>
<sequence>MSGAVALLLPVAAPGVARAHEEEGDESAVLVEQTVALIADNAYESQVAEHIDDALMAPHKDGVDLSKVLGGLTAVFVTLPVTGVCMAQFYSPTPENANQSVRDLVTNVWLGGIARGPHYWAAQAMFVFALLHLLRVFFHASCKKPREGNRITGSAMFLLTFLTVFTGTVIKGDQEGYEALAHNLDVAAVLATGALHQGLRSASGPGTGVLVLVSGLVLAGSVIQAAHILTLLAGPPRLPRRGHLHPHRRRTTTTAASTAPSCKEK</sequence>
<reference evidence="9" key="1">
    <citation type="submission" date="2024-07" db="EMBL/GenBank/DDBJ databases">
        <authorList>
            <person name="Yu S.T."/>
        </authorList>
    </citation>
    <scope>NUCLEOTIDE SEQUENCE</scope>
    <source>
        <strain evidence="9">R39</strain>
    </source>
</reference>
<feature type="transmembrane region" description="Helical" evidence="7">
    <location>
        <begin position="119"/>
        <end position="138"/>
    </location>
</feature>
<feature type="compositionally biased region" description="Low complexity" evidence="6">
    <location>
        <begin position="252"/>
        <end position="265"/>
    </location>
</feature>
<evidence type="ECO:0000256" key="7">
    <source>
        <dbReference type="SAM" id="Phobius"/>
    </source>
</evidence>
<keyword evidence="7" id="KW-1133">Transmembrane helix</keyword>
<keyword evidence="7" id="KW-0472">Membrane</keyword>
<accession>A0AB39QHZ2</accession>
<gene>
    <name evidence="9" type="ORF">AB5J52_06075</name>
</gene>
<feature type="compositionally biased region" description="Basic residues" evidence="6">
    <location>
        <begin position="239"/>
        <end position="251"/>
    </location>
</feature>
<dbReference type="GO" id="GO:0008121">
    <property type="term" value="F:quinol-cytochrome-c reductase activity"/>
    <property type="evidence" value="ECO:0007669"/>
    <property type="project" value="UniProtKB-EC"/>
</dbReference>
<evidence type="ECO:0000259" key="8">
    <source>
        <dbReference type="PROSITE" id="PS51002"/>
    </source>
</evidence>
<dbReference type="Pfam" id="PF00033">
    <property type="entry name" value="Cytochrome_B"/>
    <property type="match status" value="1"/>
</dbReference>
<dbReference type="AlphaFoldDB" id="A0AB39QHZ2"/>
<evidence type="ECO:0000256" key="3">
    <source>
        <dbReference type="ARBA" id="ARBA00016116"/>
    </source>
</evidence>
<comment type="cofactor">
    <cofactor evidence="1">
        <name>heme</name>
        <dbReference type="ChEBI" id="CHEBI:30413"/>
    </cofactor>
</comment>
<organism evidence="9">
    <name type="scientific">Streptomyces sp. R39</name>
    <dbReference type="NCBI Taxonomy" id="3238631"/>
    <lineage>
        <taxon>Bacteria</taxon>
        <taxon>Bacillati</taxon>
        <taxon>Actinomycetota</taxon>
        <taxon>Actinomycetes</taxon>
        <taxon>Kitasatosporales</taxon>
        <taxon>Streptomycetaceae</taxon>
        <taxon>Streptomyces</taxon>
    </lineage>
</organism>
<protein>
    <recommendedName>
        <fullName evidence="3">Cytochrome bc1 complex cytochrome b subunit</fullName>
        <ecNumber evidence="2">7.1.1.8</ecNumber>
    </recommendedName>
    <alternativeName>
        <fullName evidence="5">Cytochrome bc1 reductase complex subunit QcrB</fullName>
    </alternativeName>
</protein>
<evidence type="ECO:0000313" key="9">
    <source>
        <dbReference type="EMBL" id="XDQ41868.1"/>
    </source>
</evidence>
<evidence type="ECO:0000256" key="4">
    <source>
        <dbReference type="ARBA" id="ARBA00029351"/>
    </source>
</evidence>
<dbReference type="InterPro" id="IPR016174">
    <property type="entry name" value="Di-haem_cyt_TM"/>
</dbReference>
<evidence type="ECO:0000256" key="6">
    <source>
        <dbReference type="SAM" id="MobiDB-lite"/>
    </source>
</evidence>
<evidence type="ECO:0000256" key="5">
    <source>
        <dbReference type="ARBA" id="ARBA00029568"/>
    </source>
</evidence>
<dbReference type="InterPro" id="IPR027387">
    <property type="entry name" value="Cytb/b6-like_sf"/>
</dbReference>
<keyword evidence="7" id="KW-0812">Transmembrane</keyword>
<dbReference type="PANTHER" id="PTHR19271:SF16">
    <property type="entry name" value="CYTOCHROME B"/>
    <property type="match status" value="1"/>
</dbReference>
<name>A0AB39QHZ2_9ACTN</name>
<feature type="domain" description="Cytochrome b/b6 N-terminal region profile" evidence="8">
    <location>
        <begin position="35"/>
        <end position="256"/>
    </location>
</feature>
<dbReference type="SUPFAM" id="SSF81342">
    <property type="entry name" value="Transmembrane di-heme cytochromes"/>
    <property type="match status" value="1"/>
</dbReference>